<keyword evidence="1 5" id="KW-0597">Phosphoprotein</keyword>
<reference evidence="8" key="1">
    <citation type="journal article" date="2018" name="Int. J. Syst. Evol. Microbiol.">
        <title>Carboxylicivirga sediminis sp. nov., isolated from coastal sediment.</title>
        <authorList>
            <person name="Wang F.Q."/>
            <person name="Ren L.H."/>
            <person name="Zou R.J."/>
            <person name="Sun Y.Z."/>
            <person name="Liu X.J."/>
            <person name="Jiang F."/>
            <person name="Liu L.J."/>
        </authorList>
    </citation>
    <scope>NUCLEOTIDE SEQUENCE</scope>
    <source>
        <strain evidence="8">JR1</strain>
    </source>
</reference>
<dbReference type="InterPro" id="IPR001789">
    <property type="entry name" value="Sig_transdc_resp-reg_receiver"/>
</dbReference>
<dbReference type="PROSITE" id="PS00622">
    <property type="entry name" value="HTH_LUXR_1"/>
    <property type="match status" value="1"/>
</dbReference>
<evidence type="ECO:0000313" key="8">
    <source>
        <dbReference type="EMBL" id="MBR8533961.1"/>
    </source>
</evidence>
<dbReference type="GO" id="GO:0006355">
    <property type="term" value="P:regulation of DNA-templated transcription"/>
    <property type="evidence" value="ECO:0007669"/>
    <property type="project" value="InterPro"/>
</dbReference>
<dbReference type="InterPro" id="IPR036388">
    <property type="entry name" value="WH-like_DNA-bd_sf"/>
</dbReference>
<evidence type="ECO:0000256" key="1">
    <source>
        <dbReference type="ARBA" id="ARBA00022553"/>
    </source>
</evidence>
<proteinExistence type="predicted"/>
<dbReference type="CDD" id="cd17535">
    <property type="entry name" value="REC_NarL-like"/>
    <property type="match status" value="1"/>
</dbReference>
<dbReference type="SUPFAM" id="SSF46894">
    <property type="entry name" value="C-terminal effector domain of the bipartite response regulators"/>
    <property type="match status" value="1"/>
</dbReference>
<feature type="modified residue" description="4-aspartylphosphate" evidence="5">
    <location>
        <position position="57"/>
    </location>
</feature>
<dbReference type="InterPro" id="IPR011006">
    <property type="entry name" value="CheY-like_superfamily"/>
</dbReference>
<evidence type="ECO:0000259" key="6">
    <source>
        <dbReference type="PROSITE" id="PS50043"/>
    </source>
</evidence>
<comment type="caution">
    <text evidence="8">The sequence shown here is derived from an EMBL/GenBank/DDBJ whole genome shotgun (WGS) entry which is preliminary data.</text>
</comment>
<dbReference type="Proteomes" id="UP000679220">
    <property type="component" value="Unassembled WGS sequence"/>
</dbReference>
<dbReference type="RefSeq" id="WP_212187870.1">
    <property type="nucleotide sequence ID" value="NZ_JAGTAR010000001.1"/>
</dbReference>
<protein>
    <submittedName>
        <fullName evidence="8">Response regulator transcription factor</fullName>
    </submittedName>
</protein>
<evidence type="ECO:0000256" key="2">
    <source>
        <dbReference type="ARBA" id="ARBA00023015"/>
    </source>
</evidence>
<keyword evidence="3" id="KW-0238">DNA-binding</keyword>
<dbReference type="InterPro" id="IPR016032">
    <property type="entry name" value="Sig_transdc_resp-reg_C-effctor"/>
</dbReference>
<organism evidence="8 9">
    <name type="scientific">Carboxylicivirga sediminis</name>
    <dbReference type="NCBI Taxonomy" id="2006564"/>
    <lineage>
        <taxon>Bacteria</taxon>
        <taxon>Pseudomonadati</taxon>
        <taxon>Bacteroidota</taxon>
        <taxon>Bacteroidia</taxon>
        <taxon>Marinilabiliales</taxon>
        <taxon>Marinilabiliaceae</taxon>
        <taxon>Carboxylicivirga</taxon>
    </lineage>
</organism>
<name>A0A941EXR5_9BACT</name>
<evidence type="ECO:0000256" key="3">
    <source>
        <dbReference type="ARBA" id="ARBA00023125"/>
    </source>
</evidence>
<reference evidence="8" key="2">
    <citation type="submission" date="2021-04" db="EMBL/GenBank/DDBJ databases">
        <authorList>
            <person name="Zhang T."/>
            <person name="Zhang Y."/>
            <person name="Lu D."/>
            <person name="Zuo D."/>
            <person name="Du Z."/>
        </authorList>
    </citation>
    <scope>NUCLEOTIDE SEQUENCE</scope>
    <source>
        <strain evidence="8">JR1</strain>
    </source>
</reference>
<dbReference type="SMART" id="SM00448">
    <property type="entry name" value="REC"/>
    <property type="match status" value="1"/>
</dbReference>
<evidence type="ECO:0000256" key="5">
    <source>
        <dbReference type="PROSITE-ProRule" id="PRU00169"/>
    </source>
</evidence>
<keyword evidence="2" id="KW-0805">Transcription regulation</keyword>
<keyword evidence="9" id="KW-1185">Reference proteome</keyword>
<dbReference type="Gene3D" id="3.40.50.2300">
    <property type="match status" value="1"/>
</dbReference>
<dbReference type="Pfam" id="PF00072">
    <property type="entry name" value="Response_reg"/>
    <property type="match status" value="1"/>
</dbReference>
<dbReference type="PANTHER" id="PTHR43214">
    <property type="entry name" value="TWO-COMPONENT RESPONSE REGULATOR"/>
    <property type="match status" value="1"/>
</dbReference>
<dbReference type="InterPro" id="IPR058245">
    <property type="entry name" value="NreC/VraR/RcsB-like_REC"/>
</dbReference>
<dbReference type="CDD" id="cd06170">
    <property type="entry name" value="LuxR_C_like"/>
    <property type="match status" value="1"/>
</dbReference>
<dbReference type="PROSITE" id="PS50043">
    <property type="entry name" value="HTH_LUXR_2"/>
    <property type="match status" value="1"/>
</dbReference>
<feature type="domain" description="HTH luxR-type" evidence="6">
    <location>
        <begin position="144"/>
        <end position="209"/>
    </location>
</feature>
<dbReference type="GO" id="GO:0000160">
    <property type="term" value="P:phosphorelay signal transduction system"/>
    <property type="evidence" value="ECO:0007669"/>
    <property type="project" value="InterPro"/>
</dbReference>
<evidence type="ECO:0000256" key="4">
    <source>
        <dbReference type="ARBA" id="ARBA00023163"/>
    </source>
</evidence>
<dbReference type="PANTHER" id="PTHR43214:SF41">
    <property type="entry name" value="NITRATE_NITRITE RESPONSE REGULATOR PROTEIN NARP"/>
    <property type="match status" value="1"/>
</dbReference>
<dbReference type="Pfam" id="PF00196">
    <property type="entry name" value="GerE"/>
    <property type="match status" value="1"/>
</dbReference>
<evidence type="ECO:0000313" key="9">
    <source>
        <dbReference type="Proteomes" id="UP000679220"/>
    </source>
</evidence>
<dbReference type="PRINTS" id="PR00038">
    <property type="entry name" value="HTHLUXR"/>
</dbReference>
<dbReference type="AlphaFoldDB" id="A0A941EXR5"/>
<sequence>MKNISVAVVDDHKLFREGLCSLLNELPYINEVVQACDGKEFIQLLNSKNHIDLVFMDVSMPIMGGEMATKKALEINHRLKIIALTMHVSEKVYANMLKAGASGYVLKSASFIEIKKALHTVLEGKRYAYQGGRNVVQTDEYIVVNSVFKSFTERELQITRYIGKGFTSVQIAEELQISKKTVDKHRENIFVKANVSNAIDLVIVAIRDGIIEV</sequence>
<accession>A0A941EXR5</accession>
<dbReference type="GO" id="GO:0003677">
    <property type="term" value="F:DNA binding"/>
    <property type="evidence" value="ECO:0007669"/>
    <property type="project" value="UniProtKB-KW"/>
</dbReference>
<dbReference type="EMBL" id="JAGTAR010000001">
    <property type="protein sequence ID" value="MBR8533961.1"/>
    <property type="molecule type" value="Genomic_DNA"/>
</dbReference>
<dbReference type="InterPro" id="IPR039420">
    <property type="entry name" value="WalR-like"/>
</dbReference>
<evidence type="ECO:0000259" key="7">
    <source>
        <dbReference type="PROSITE" id="PS50110"/>
    </source>
</evidence>
<gene>
    <name evidence="8" type="ORF">KDU71_00180</name>
</gene>
<dbReference type="SMART" id="SM00421">
    <property type="entry name" value="HTH_LUXR"/>
    <property type="match status" value="1"/>
</dbReference>
<dbReference type="InterPro" id="IPR000792">
    <property type="entry name" value="Tscrpt_reg_LuxR_C"/>
</dbReference>
<dbReference type="PROSITE" id="PS50110">
    <property type="entry name" value="RESPONSE_REGULATORY"/>
    <property type="match status" value="1"/>
</dbReference>
<dbReference type="SUPFAM" id="SSF52172">
    <property type="entry name" value="CheY-like"/>
    <property type="match status" value="1"/>
</dbReference>
<keyword evidence="4" id="KW-0804">Transcription</keyword>
<feature type="domain" description="Response regulatory" evidence="7">
    <location>
        <begin position="5"/>
        <end position="122"/>
    </location>
</feature>
<dbReference type="Gene3D" id="1.10.10.10">
    <property type="entry name" value="Winged helix-like DNA-binding domain superfamily/Winged helix DNA-binding domain"/>
    <property type="match status" value="1"/>
</dbReference>